<dbReference type="OrthoDB" id="6420at2"/>
<comment type="caution">
    <text evidence="2">The sequence shown here is derived from an EMBL/GenBank/DDBJ whole genome shotgun (WGS) entry which is preliminary data.</text>
</comment>
<feature type="transmembrane region" description="Helical" evidence="1">
    <location>
        <begin position="12"/>
        <end position="34"/>
    </location>
</feature>
<accession>A0A0T5XA83</accession>
<dbReference type="EMBL" id="ACJX03000001">
    <property type="protein sequence ID" value="KRT35283.1"/>
    <property type="molecule type" value="Genomic_DNA"/>
</dbReference>
<keyword evidence="1" id="KW-0472">Membrane</keyword>
<evidence type="ECO:0000256" key="1">
    <source>
        <dbReference type="SAM" id="Phobius"/>
    </source>
</evidence>
<dbReference type="STRING" id="592015.HMPREF1705_04553"/>
<protein>
    <submittedName>
        <fullName evidence="2">Uncharacterized protein</fullName>
    </submittedName>
</protein>
<organism evidence="2 3">
    <name type="scientific">Acetomicrobium hydrogeniformans ATCC BAA-1850</name>
    <dbReference type="NCBI Taxonomy" id="592015"/>
    <lineage>
        <taxon>Bacteria</taxon>
        <taxon>Thermotogati</taxon>
        <taxon>Synergistota</taxon>
        <taxon>Synergistia</taxon>
        <taxon>Synergistales</taxon>
        <taxon>Acetomicrobiaceae</taxon>
        <taxon>Acetomicrobium</taxon>
    </lineage>
</organism>
<reference evidence="3" key="1">
    <citation type="submission" date="2012-09" db="EMBL/GenBank/DDBJ databases">
        <authorList>
            <person name="Weinstock G."/>
            <person name="Sodergren E."/>
            <person name="Clifton S."/>
            <person name="Fulton L."/>
            <person name="Fulton B."/>
            <person name="Courtney L."/>
            <person name="Fronick C."/>
            <person name="Harrison M."/>
            <person name="Strong C."/>
            <person name="Farmer C."/>
            <person name="Delehaunty K."/>
            <person name="Markovic C."/>
            <person name="Hall O."/>
            <person name="Minx P."/>
            <person name="Tomlinson C."/>
            <person name="Mitreva M."/>
            <person name="Nelson J."/>
            <person name="Hou S."/>
            <person name="Wollam A."/>
            <person name="Pepin K.H."/>
            <person name="Johnson M."/>
            <person name="Bhonagiri V."/>
            <person name="Nash W.E."/>
            <person name="Suruliraj S."/>
            <person name="Warren W."/>
            <person name="Chinwalla A."/>
            <person name="Mardis E.R."/>
            <person name="Wilson R.K."/>
        </authorList>
    </citation>
    <scope>NUCLEOTIDE SEQUENCE [LARGE SCALE GENOMIC DNA]</scope>
    <source>
        <strain evidence="3">OS1</strain>
    </source>
</reference>
<dbReference type="Proteomes" id="UP000005273">
    <property type="component" value="Unassembled WGS sequence"/>
</dbReference>
<dbReference type="eggNOG" id="ENOG5034B29">
    <property type="taxonomic scope" value="Bacteria"/>
</dbReference>
<evidence type="ECO:0000313" key="3">
    <source>
        <dbReference type="Proteomes" id="UP000005273"/>
    </source>
</evidence>
<sequence>MFKQILPNRKSLLFILSSFMLISFFLTSLTNLYADQFFSKLDIDEISLKGHKLHIRGDTDLPPGSALQIKLMIPKLDDDKGKDHDVKVQITPGKFFVMIDLPKEWKNGGWIKFLSLKAIFDPDDQPKKVREIVGNKGEKLNGPKVKVQKNKKILVSVKNVAF</sequence>
<gene>
    <name evidence="2" type="ORF">HMPREF1705_04553</name>
</gene>
<keyword evidence="3" id="KW-1185">Reference proteome</keyword>
<proteinExistence type="predicted"/>
<keyword evidence="1" id="KW-1133">Transmembrane helix</keyword>
<name>A0A0T5XA83_9BACT</name>
<keyword evidence="1" id="KW-0812">Transmembrane</keyword>
<dbReference type="AlphaFoldDB" id="A0A0T5XA83"/>
<dbReference type="RefSeq" id="WP_009202080.1">
    <property type="nucleotide sequence ID" value="NZ_ACJX03000001.1"/>
</dbReference>
<evidence type="ECO:0000313" key="2">
    <source>
        <dbReference type="EMBL" id="KRT35283.1"/>
    </source>
</evidence>